<comment type="caution">
    <text evidence="2">The sequence shown here is derived from an EMBL/GenBank/DDBJ whole genome shotgun (WGS) entry which is preliminary data.</text>
</comment>
<dbReference type="Proteomes" id="UP001239085">
    <property type="component" value="Unassembled WGS sequence"/>
</dbReference>
<evidence type="ECO:0000313" key="3">
    <source>
        <dbReference type="Proteomes" id="UP001239085"/>
    </source>
</evidence>
<evidence type="ECO:0000313" key="2">
    <source>
        <dbReference type="EMBL" id="MDQ0644063.1"/>
    </source>
</evidence>
<proteinExistence type="predicted"/>
<organism evidence="2 3">
    <name type="scientific">Microbacterium murale</name>
    <dbReference type="NCBI Taxonomy" id="1081040"/>
    <lineage>
        <taxon>Bacteria</taxon>
        <taxon>Bacillati</taxon>
        <taxon>Actinomycetota</taxon>
        <taxon>Actinomycetes</taxon>
        <taxon>Micrococcales</taxon>
        <taxon>Microbacteriaceae</taxon>
        <taxon>Microbacterium</taxon>
    </lineage>
</organism>
<feature type="chain" id="PRO_5047335937" evidence="1">
    <location>
        <begin position="31"/>
        <end position="303"/>
    </location>
</feature>
<name>A0ABU0P9R5_9MICO</name>
<gene>
    <name evidence="2" type="ORF">QFZ46_002223</name>
</gene>
<feature type="signal peptide" evidence="1">
    <location>
        <begin position="1"/>
        <end position="30"/>
    </location>
</feature>
<sequence length="303" mass="31864">MRSSLPWRRGAAAVLALVLPVASAMLAAQAEEEDEGPPPDGAVMIPYQEAGEIRPGEGWLIDCAALGVVEGVTITCDAESITLSAAYDPDWGEHPLSVRMVSKHTDLQVGYALRMEPPPAPEITMDRLDMPIEVGEQAMLPLSALGIECEMCSDDGGAIIEVGKLPHGVDAGVSATHLSVRGSVVGDAEIPLRVTDDAGQTGDVKLTVSFVKAAALATADASADEEQPVGALHVVSSASEWDLAALSWGEDRTIVCAEPRPAGLTCAPDGRRGARRRQPAALAVHVPRGHRRRIAVLGQRDDR</sequence>
<evidence type="ECO:0000256" key="1">
    <source>
        <dbReference type="SAM" id="SignalP"/>
    </source>
</evidence>
<reference evidence="2 3" key="1">
    <citation type="submission" date="2023-07" db="EMBL/GenBank/DDBJ databases">
        <title>Comparative genomics of wheat-associated soil bacteria to identify genetic determinants of phenazine resistance.</title>
        <authorList>
            <person name="Mouncey N."/>
        </authorList>
    </citation>
    <scope>NUCLEOTIDE SEQUENCE [LARGE SCALE GENOMIC DNA]</scope>
    <source>
        <strain evidence="2 3">W2I7</strain>
    </source>
</reference>
<keyword evidence="1" id="KW-0732">Signal</keyword>
<keyword evidence="3" id="KW-1185">Reference proteome</keyword>
<protein>
    <submittedName>
        <fullName evidence="2">Uncharacterized protein</fullName>
    </submittedName>
</protein>
<dbReference type="RefSeq" id="WP_307361387.1">
    <property type="nucleotide sequence ID" value="NZ_JAUSXK010000001.1"/>
</dbReference>
<accession>A0ABU0P9R5</accession>
<dbReference type="EMBL" id="JAUSXK010000001">
    <property type="protein sequence ID" value="MDQ0644063.1"/>
    <property type="molecule type" value="Genomic_DNA"/>
</dbReference>